<keyword evidence="3" id="KW-1185">Reference proteome</keyword>
<name>A0A3D8KYF1_9BACT</name>
<evidence type="ECO:0000313" key="2">
    <source>
        <dbReference type="EMBL" id="RDV10249.1"/>
    </source>
</evidence>
<sequence length="124" mass="14069">MNTRKNHDELFGLLHKNMVEIKDESFTEKIIEKHLAYEEEQKLKLFCNSYLLVFLIALCLLLNAVTLLLSSGYAFVGSTFTLESEHLILGVVVSFALTVFKYFSEFLQVKHALPNRVDGPASVS</sequence>
<organism evidence="2 3">
    <name type="scientific">Pontibacter diazotrophicus</name>
    <dbReference type="NCBI Taxonomy" id="1400979"/>
    <lineage>
        <taxon>Bacteria</taxon>
        <taxon>Pseudomonadati</taxon>
        <taxon>Bacteroidota</taxon>
        <taxon>Cytophagia</taxon>
        <taxon>Cytophagales</taxon>
        <taxon>Hymenobacteraceae</taxon>
        <taxon>Pontibacter</taxon>
    </lineage>
</organism>
<comment type="caution">
    <text evidence="2">The sequence shown here is derived from an EMBL/GenBank/DDBJ whole genome shotgun (WGS) entry which is preliminary data.</text>
</comment>
<feature type="transmembrane region" description="Helical" evidence="1">
    <location>
        <begin position="50"/>
        <end position="75"/>
    </location>
</feature>
<reference evidence="3" key="1">
    <citation type="submission" date="2018-08" db="EMBL/GenBank/DDBJ databases">
        <authorList>
            <person name="Liu Z.-W."/>
            <person name="Du Z.-J."/>
        </authorList>
    </citation>
    <scope>NUCLEOTIDE SEQUENCE [LARGE SCALE GENOMIC DNA]</scope>
    <source>
        <strain evidence="3">H4X</strain>
    </source>
</reference>
<keyword evidence="1" id="KW-1133">Transmembrane helix</keyword>
<evidence type="ECO:0000313" key="3">
    <source>
        <dbReference type="Proteomes" id="UP000256708"/>
    </source>
</evidence>
<dbReference type="AlphaFoldDB" id="A0A3D8KYF1"/>
<proteinExistence type="predicted"/>
<gene>
    <name evidence="2" type="ORF">DXT99_26680</name>
</gene>
<evidence type="ECO:0000256" key="1">
    <source>
        <dbReference type="SAM" id="Phobius"/>
    </source>
</evidence>
<keyword evidence="1" id="KW-0812">Transmembrane</keyword>
<dbReference type="Proteomes" id="UP000256708">
    <property type="component" value="Unassembled WGS sequence"/>
</dbReference>
<keyword evidence="1" id="KW-0472">Membrane</keyword>
<feature type="transmembrane region" description="Helical" evidence="1">
    <location>
        <begin position="87"/>
        <end position="104"/>
    </location>
</feature>
<dbReference type="RefSeq" id="WP_115568642.1">
    <property type="nucleotide sequence ID" value="NZ_QRGR01000071.1"/>
</dbReference>
<dbReference type="EMBL" id="QRGR01000071">
    <property type="protein sequence ID" value="RDV10249.1"/>
    <property type="molecule type" value="Genomic_DNA"/>
</dbReference>
<accession>A0A3D8KYF1</accession>
<protein>
    <submittedName>
        <fullName evidence="2">Uncharacterized protein</fullName>
    </submittedName>
</protein>